<protein>
    <recommendedName>
        <fullName evidence="8">Abasic site processing protein</fullName>
        <ecNumber evidence="8">3.4.-.-</ecNumber>
    </recommendedName>
</protein>
<dbReference type="EMBL" id="JACHVA010000033">
    <property type="protein sequence ID" value="MBC2600722.1"/>
    <property type="molecule type" value="Genomic_DNA"/>
</dbReference>
<evidence type="ECO:0000256" key="4">
    <source>
        <dbReference type="ARBA" id="ARBA00022801"/>
    </source>
</evidence>
<proteinExistence type="inferred from homology"/>
<evidence type="ECO:0000313" key="10">
    <source>
        <dbReference type="Proteomes" id="UP000525652"/>
    </source>
</evidence>
<evidence type="ECO:0000256" key="6">
    <source>
        <dbReference type="ARBA" id="ARBA00023125"/>
    </source>
</evidence>
<dbReference type="SUPFAM" id="SSF143081">
    <property type="entry name" value="BB1717-like"/>
    <property type="match status" value="1"/>
</dbReference>
<keyword evidence="10" id="KW-1185">Reference proteome</keyword>
<dbReference type="Pfam" id="PF02586">
    <property type="entry name" value="SRAP"/>
    <property type="match status" value="1"/>
</dbReference>
<dbReference type="GO" id="GO:0003697">
    <property type="term" value="F:single-stranded DNA binding"/>
    <property type="evidence" value="ECO:0007669"/>
    <property type="project" value="InterPro"/>
</dbReference>
<dbReference type="GO" id="GO:0106300">
    <property type="term" value="P:protein-DNA covalent cross-linking repair"/>
    <property type="evidence" value="ECO:0007669"/>
    <property type="project" value="InterPro"/>
</dbReference>
<accession>A0A7X1AVQ9</accession>
<dbReference type="GO" id="GO:0016829">
    <property type="term" value="F:lyase activity"/>
    <property type="evidence" value="ECO:0007669"/>
    <property type="project" value="UniProtKB-KW"/>
</dbReference>
<dbReference type="PANTHER" id="PTHR13604:SF0">
    <property type="entry name" value="ABASIC SITE PROCESSING PROTEIN HMCES"/>
    <property type="match status" value="1"/>
</dbReference>
<dbReference type="GO" id="GO:0008233">
    <property type="term" value="F:peptidase activity"/>
    <property type="evidence" value="ECO:0007669"/>
    <property type="project" value="UniProtKB-KW"/>
</dbReference>
<gene>
    <name evidence="9" type="ORF">H5P30_02885</name>
</gene>
<dbReference type="InterPro" id="IPR036590">
    <property type="entry name" value="SRAP-like"/>
</dbReference>
<dbReference type="AlphaFoldDB" id="A0A7X1AVQ9"/>
<evidence type="ECO:0000256" key="2">
    <source>
        <dbReference type="ARBA" id="ARBA00022670"/>
    </source>
</evidence>
<reference evidence="9 10" key="1">
    <citation type="submission" date="2020-07" db="EMBL/GenBank/DDBJ databases">
        <authorList>
            <person name="Feng X."/>
        </authorList>
    </citation>
    <scope>NUCLEOTIDE SEQUENCE [LARGE SCALE GENOMIC DNA]</scope>
    <source>
        <strain evidence="9 10">JCM14086</strain>
    </source>
</reference>
<keyword evidence="7" id="KW-0456">Lyase</keyword>
<dbReference type="EC" id="3.4.-.-" evidence="8"/>
<keyword evidence="2 8" id="KW-0645">Protease</keyword>
<dbReference type="Gene3D" id="3.90.1680.10">
    <property type="entry name" value="SOS response associated peptidase-like"/>
    <property type="match status" value="1"/>
</dbReference>
<evidence type="ECO:0000256" key="8">
    <source>
        <dbReference type="RuleBase" id="RU364100"/>
    </source>
</evidence>
<comment type="similarity">
    <text evidence="1 8">Belongs to the SOS response-associated peptidase family.</text>
</comment>
<organism evidence="9 10">
    <name type="scientific">Puniceicoccus vermicola</name>
    <dbReference type="NCBI Taxonomy" id="388746"/>
    <lineage>
        <taxon>Bacteria</taxon>
        <taxon>Pseudomonadati</taxon>
        <taxon>Verrucomicrobiota</taxon>
        <taxon>Opitutia</taxon>
        <taxon>Puniceicoccales</taxon>
        <taxon>Puniceicoccaceae</taxon>
        <taxon>Puniceicoccus</taxon>
    </lineage>
</organism>
<keyword evidence="4 8" id="KW-0378">Hydrolase</keyword>
<evidence type="ECO:0000256" key="3">
    <source>
        <dbReference type="ARBA" id="ARBA00022763"/>
    </source>
</evidence>
<evidence type="ECO:0000256" key="7">
    <source>
        <dbReference type="ARBA" id="ARBA00023239"/>
    </source>
</evidence>
<evidence type="ECO:0000256" key="1">
    <source>
        <dbReference type="ARBA" id="ARBA00008136"/>
    </source>
</evidence>
<keyword evidence="6" id="KW-0238">DNA-binding</keyword>
<dbReference type="GO" id="GO:0006508">
    <property type="term" value="P:proteolysis"/>
    <property type="evidence" value="ECO:0007669"/>
    <property type="project" value="UniProtKB-KW"/>
</dbReference>
<comment type="caution">
    <text evidence="9">The sequence shown here is derived from an EMBL/GenBank/DDBJ whole genome shotgun (WGS) entry which is preliminary data.</text>
</comment>
<dbReference type="Proteomes" id="UP000525652">
    <property type="component" value="Unassembled WGS sequence"/>
</dbReference>
<dbReference type="PANTHER" id="PTHR13604">
    <property type="entry name" value="DC12-RELATED"/>
    <property type="match status" value="1"/>
</dbReference>
<keyword evidence="3" id="KW-0227">DNA damage</keyword>
<dbReference type="RefSeq" id="WP_185691460.1">
    <property type="nucleotide sequence ID" value="NZ_JACHVA010000033.1"/>
</dbReference>
<sequence>MPNFATLLGSEQEVSCVLRVDWESSWFMCGRYSFHLTEEEVSELTGSVPQPFPAAVYNQSPGVEVPVLGPEEEWGPMPWGAEMAVGPSRNRLVINARSETAEEKRAFREAFAVRRCVMPASGFFEWHREPPSAQPYYFSPISGPGILLAGLVLLAKPDEKPRVVVLTRGADEWMEAIHHRAPVRIRPDQLRAWLSPERGGAAAVRDCAFPDEEGSLKRHPVSSRVSRVAENDSGILEPVALEPSLLQGDLFL</sequence>
<keyword evidence="5" id="KW-0190">Covalent protein-DNA linkage</keyword>
<dbReference type="InterPro" id="IPR003738">
    <property type="entry name" value="SRAP"/>
</dbReference>
<evidence type="ECO:0000313" key="9">
    <source>
        <dbReference type="EMBL" id="MBC2600722.1"/>
    </source>
</evidence>
<name>A0A7X1AVQ9_9BACT</name>
<evidence type="ECO:0000256" key="5">
    <source>
        <dbReference type="ARBA" id="ARBA00023124"/>
    </source>
</evidence>